<gene>
    <name evidence="10 15" type="primary">murF</name>
    <name evidence="15" type="ORF">RM552_01390</name>
</gene>
<evidence type="ECO:0000256" key="7">
    <source>
        <dbReference type="ARBA" id="ARBA00022984"/>
    </source>
</evidence>
<name>A0ABU2ZM69_9ALTE</name>
<evidence type="ECO:0000256" key="10">
    <source>
        <dbReference type="HAMAP-Rule" id="MF_02019"/>
    </source>
</evidence>
<comment type="subcellular location">
    <subcellularLocation>
        <location evidence="10 11">Cytoplasm</location>
    </subcellularLocation>
</comment>
<dbReference type="Gene3D" id="3.40.1190.10">
    <property type="entry name" value="Mur-like, catalytic domain"/>
    <property type="match status" value="1"/>
</dbReference>
<keyword evidence="7 10" id="KW-0573">Peptidoglycan synthesis</keyword>
<dbReference type="HAMAP" id="MF_02019">
    <property type="entry name" value="MurF"/>
    <property type="match status" value="1"/>
</dbReference>
<keyword evidence="16" id="KW-1185">Reference proteome</keyword>
<dbReference type="Gene3D" id="3.90.190.20">
    <property type="entry name" value="Mur ligase, C-terminal domain"/>
    <property type="match status" value="1"/>
</dbReference>
<dbReference type="InterPro" id="IPR035911">
    <property type="entry name" value="MurE/MurF_N"/>
</dbReference>
<evidence type="ECO:0000256" key="6">
    <source>
        <dbReference type="ARBA" id="ARBA00022960"/>
    </source>
</evidence>
<dbReference type="GO" id="GO:0016874">
    <property type="term" value="F:ligase activity"/>
    <property type="evidence" value="ECO:0007669"/>
    <property type="project" value="UniProtKB-KW"/>
</dbReference>
<evidence type="ECO:0000256" key="1">
    <source>
        <dbReference type="ARBA" id="ARBA00022490"/>
    </source>
</evidence>
<keyword evidence="5 10" id="KW-0067">ATP-binding</keyword>
<dbReference type="Pfam" id="PF02875">
    <property type="entry name" value="Mur_ligase_C"/>
    <property type="match status" value="1"/>
</dbReference>
<feature type="binding site" evidence="10">
    <location>
        <begin position="114"/>
        <end position="120"/>
    </location>
    <ligand>
        <name>ATP</name>
        <dbReference type="ChEBI" id="CHEBI:30616"/>
    </ligand>
</feature>
<evidence type="ECO:0000313" key="15">
    <source>
        <dbReference type="EMBL" id="MDT0593495.1"/>
    </source>
</evidence>
<dbReference type="SUPFAM" id="SSF53623">
    <property type="entry name" value="MurD-like peptide ligases, catalytic domain"/>
    <property type="match status" value="1"/>
</dbReference>
<evidence type="ECO:0000256" key="9">
    <source>
        <dbReference type="ARBA" id="ARBA00023316"/>
    </source>
</evidence>
<feature type="domain" description="Mur ligase N-terminal catalytic" evidence="12">
    <location>
        <begin position="26"/>
        <end position="99"/>
    </location>
</feature>
<dbReference type="Pfam" id="PF01225">
    <property type="entry name" value="Mur_ligase"/>
    <property type="match status" value="1"/>
</dbReference>
<dbReference type="InterPro" id="IPR000713">
    <property type="entry name" value="Mur_ligase_N"/>
</dbReference>
<evidence type="ECO:0000259" key="12">
    <source>
        <dbReference type="Pfam" id="PF01225"/>
    </source>
</evidence>
<dbReference type="InterPro" id="IPR051046">
    <property type="entry name" value="MurCDEF_CellWall_CoF430Synth"/>
</dbReference>
<reference evidence="15 16" key="1">
    <citation type="submission" date="2023-09" db="EMBL/GenBank/DDBJ databases">
        <authorList>
            <person name="Rey-Velasco X."/>
        </authorList>
    </citation>
    <scope>NUCLEOTIDE SEQUENCE [LARGE SCALE GENOMIC DNA]</scope>
    <source>
        <strain evidence="15 16">P117</strain>
    </source>
</reference>
<evidence type="ECO:0000256" key="4">
    <source>
        <dbReference type="ARBA" id="ARBA00022741"/>
    </source>
</evidence>
<accession>A0ABU2ZM69</accession>
<comment type="pathway">
    <text evidence="10 11">Cell wall biogenesis; peptidoglycan biosynthesis.</text>
</comment>
<dbReference type="Proteomes" id="UP001253545">
    <property type="component" value="Unassembled WGS sequence"/>
</dbReference>
<protein>
    <recommendedName>
        <fullName evidence="10 11">UDP-N-acetylmuramoyl-tripeptide--D-alanyl-D-alanine ligase</fullName>
        <ecNumber evidence="10 11">6.3.2.10</ecNumber>
    </recommendedName>
    <alternativeName>
        <fullName evidence="10">D-alanyl-D-alanine-adding enzyme</fullName>
    </alternativeName>
</protein>
<proteinExistence type="inferred from homology"/>
<evidence type="ECO:0000256" key="2">
    <source>
        <dbReference type="ARBA" id="ARBA00022598"/>
    </source>
</evidence>
<dbReference type="PANTHER" id="PTHR43024">
    <property type="entry name" value="UDP-N-ACETYLMURAMOYL-TRIPEPTIDE--D-ALANYL-D-ALANINE LIGASE"/>
    <property type="match status" value="1"/>
</dbReference>
<comment type="caution">
    <text evidence="15">The sequence shown here is derived from an EMBL/GenBank/DDBJ whole genome shotgun (WGS) entry which is preliminary data.</text>
</comment>
<keyword evidence="4 10" id="KW-0547">Nucleotide-binding</keyword>
<evidence type="ECO:0000256" key="8">
    <source>
        <dbReference type="ARBA" id="ARBA00023306"/>
    </source>
</evidence>
<dbReference type="InterPro" id="IPR005863">
    <property type="entry name" value="UDP-N-AcMur_synth"/>
</dbReference>
<keyword evidence="3 10" id="KW-0132">Cell division</keyword>
<sequence>MIEVSLDWVAKAVDGDLLPTSAKDLKIKQVSTDTRSIKAGDLFIALIGDKFDAHDYLDKAIEQNVSALIISDKNEHVKGLQSPTILVKDTRIALGQLATKVKQSCKVKTVGITGSSGKTTVKEMTSSILKTRGKVLATKGNFNNDIGVPLTLLDIEAQHDYAVIEMGANHQGEIEYTCNLAKPDVAAIINAAPAHIEGFGSLFGVARAKSEIIKGLDKNAVVILNHDSSFFEFWQGKSSTQQILSFSYDSDKGDFHAQKVSINKEGCAEFELVTPIGNTAIRLRVPGTHNVGNAVLAAALSISVGANLANVKEGLFAMQSVAGRLNVSMVNSQIKLLDDTYNANVGSVKAALDLLASFDGFKVFVFGDMGELGDQAPMYHEQIGEYAKQHQIDALISCGELSAFASSAMQNQGMACQNVEEALEALIQLISPLVIDSHQKISSGLAADDQSIIILVKGSRGARMERVIDAIQAYDFDPHKLAAYQLRNIEHSGKTKITNNNKVTK</sequence>
<dbReference type="InterPro" id="IPR036565">
    <property type="entry name" value="Mur-like_cat_sf"/>
</dbReference>
<keyword evidence="6 10" id="KW-0133">Cell shape</keyword>
<dbReference type="Pfam" id="PF08245">
    <property type="entry name" value="Mur_ligase_M"/>
    <property type="match status" value="1"/>
</dbReference>
<organism evidence="15 16">
    <name type="scientific">Glaciecola petra</name>
    <dbReference type="NCBI Taxonomy" id="3075602"/>
    <lineage>
        <taxon>Bacteria</taxon>
        <taxon>Pseudomonadati</taxon>
        <taxon>Pseudomonadota</taxon>
        <taxon>Gammaproteobacteria</taxon>
        <taxon>Alteromonadales</taxon>
        <taxon>Alteromonadaceae</taxon>
        <taxon>Glaciecola</taxon>
    </lineage>
</organism>
<dbReference type="NCBIfam" id="TIGR01143">
    <property type="entry name" value="murF"/>
    <property type="match status" value="1"/>
</dbReference>
<keyword evidence="9 10" id="KW-0961">Cell wall biogenesis/degradation</keyword>
<comment type="function">
    <text evidence="10 11">Involved in cell wall formation. Catalyzes the final step in the synthesis of UDP-N-acetylmuramoyl-pentapeptide, the precursor of murein.</text>
</comment>
<feature type="domain" description="Mur ligase central" evidence="14">
    <location>
        <begin position="112"/>
        <end position="300"/>
    </location>
</feature>
<dbReference type="PANTHER" id="PTHR43024:SF1">
    <property type="entry name" value="UDP-N-ACETYLMURAMOYL-TRIPEPTIDE--D-ALANYL-D-ALANINE LIGASE"/>
    <property type="match status" value="1"/>
</dbReference>
<dbReference type="InterPro" id="IPR036615">
    <property type="entry name" value="Mur_ligase_C_dom_sf"/>
</dbReference>
<evidence type="ECO:0000256" key="5">
    <source>
        <dbReference type="ARBA" id="ARBA00022840"/>
    </source>
</evidence>
<dbReference type="InterPro" id="IPR013221">
    <property type="entry name" value="Mur_ligase_cen"/>
</dbReference>
<dbReference type="SUPFAM" id="SSF63418">
    <property type="entry name" value="MurE/MurF N-terminal domain"/>
    <property type="match status" value="1"/>
</dbReference>
<evidence type="ECO:0000256" key="11">
    <source>
        <dbReference type="RuleBase" id="RU004136"/>
    </source>
</evidence>
<feature type="domain" description="Mur ligase C-terminal" evidence="13">
    <location>
        <begin position="323"/>
        <end position="431"/>
    </location>
</feature>
<evidence type="ECO:0000313" key="16">
    <source>
        <dbReference type="Proteomes" id="UP001253545"/>
    </source>
</evidence>
<evidence type="ECO:0000259" key="14">
    <source>
        <dbReference type="Pfam" id="PF08245"/>
    </source>
</evidence>
<dbReference type="InterPro" id="IPR004101">
    <property type="entry name" value="Mur_ligase_C"/>
</dbReference>
<keyword evidence="8 10" id="KW-0131">Cell cycle</keyword>
<comment type="similarity">
    <text evidence="10">Belongs to the MurCDEF family. MurF subfamily.</text>
</comment>
<evidence type="ECO:0000256" key="3">
    <source>
        <dbReference type="ARBA" id="ARBA00022618"/>
    </source>
</evidence>
<dbReference type="SUPFAM" id="SSF53244">
    <property type="entry name" value="MurD-like peptide ligases, peptide-binding domain"/>
    <property type="match status" value="1"/>
</dbReference>
<keyword evidence="2 10" id="KW-0436">Ligase</keyword>
<dbReference type="RefSeq" id="WP_311367007.1">
    <property type="nucleotide sequence ID" value="NZ_JAVRHX010000001.1"/>
</dbReference>
<dbReference type="EMBL" id="JAVRHX010000001">
    <property type="protein sequence ID" value="MDT0593495.1"/>
    <property type="molecule type" value="Genomic_DNA"/>
</dbReference>
<dbReference type="Gene3D" id="3.40.1390.10">
    <property type="entry name" value="MurE/MurF, N-terminal domain"/>
    <property type="match status" value="1"/>
</dbReference>
<keyword evidence="1 10" id="KW-0963">Cytoplasm</keyword>
<comment type="catalytic activity">
    <reaction evidence="10 11">
        <text>D-alanyl-D-alanine + UDP-N-acetyl-alpha-D-muramoyl-L-alanyl-gamma-D-glutamyl-meso-2,6-diaminopimelate + ATP = UDP-N-acetyl-alpha-D-muramoyl-L-alanyl-gamma-D-glutamyl-meso-2,6-diaminopimeloyl-D-alanyl-D-alanine + ADP + phosphate + H(+)</text>
        <dbReference type="Rhea" id="RHEA:28374"/>
        <dbReference type="ChEBI" id="CHEBI:15378"/>
        <dbReference type="ChEBI" id="CHEBI:30616"/>
        <dbReference type="ChEBI" id="CHEBI:43474"/>
        <dbReference type="ChEBI" id="CHEBI:57822"/>
        <dbReference type="ChEBI" id="CHEBI:61386"/>
        <dbReference type="ChEBI" id="CHEBI:83905"/>
        <dbReference type="ChEBI" id="CHEBI:456216"/>
        <dbReference type="EC" id="6.3.2.10"/>
    </reaction>
</comment>
<evidence type="ECO:0000259" key="13">
    <source>
        <dbReference type="Pfam" id="PF02875"/>
    </source>
</evidence>
<dbReference type="EC" id="6.3.2.10" evidence="10 11"/>